<dbReference type="PANTHER" id="PTHR47628:SF1">
    <property type="entry name" value="ALIPHATIC AMIDASE EXPRESSION-REGULATING PROTEIN"/>
    <property type="match status" value="1"/>
</dbReference>
<dbReference type="EMBL" id="JAMOIM010000025">
    <property type="protein sequence ID" value="MCW6511363.1"/>
    <property type="molecule type" value="Genomic_DNA"/>
</dbReference>
<dbReference type="Proteomes" id="UP001165667">
    <property type="component" value="Unassembled WGS sequence"/>
</dbReference>
<evidence type="ECO:0000313" key="2">
    <source>
        <dbReference type="Proteomes" id="UP001165667"/>
    </source>
</evidence>
<dbReference type="AlphaFoldDB" id="A0AA41Z6F5"/>
<dbReference type="RefSeq" id="WP_282587742.1">
    <property type="nucleotide sequence ID" value="NZ_JAMOIM010000025.1"/>
</dbReference>
<dbReference type="InterPro" id="IPR028082">
    <property type="entry name" value="Peripla_BP_I"/>
</dbReference>
<keyword evidence="2" id="KW-1185">Reference proteome</keyword>
<comment type="caution">
    <text evidence="1">The sequence shown here is derived from an EMBL/GenBank/DDBJ whole genome shotgun (WGS) entry which is preliminary data.</text>
</comment>
<dbReference type="Pfam" id="PF13433">
    <property type="entry name" value="Peripla_BP_5"/>
    <property type="match status" value="1"/>
</dbReference>
<dbReference type="PRINTS" id="PR00337">
    <property type="entry name" value="LEUILEVALBP"/>
</dbReference>
<dbReference type="GO" id="GO:0006865">
    <property type="term" value="P:amino acid transport"/>
    <property type="evidence" value="ECO:0007669"/>
    <property type="project" value="InterPro"/>
</dbReference>
<organism evidence="1 2">
    <name type="scientific">Lichenifustis flavocetrariae</name>
    <dbReference type="NCBI Taxonomy" id="2949735"/>
    <lineage>
        <taxon>Bacteria</taxon>
        <taxon>Pseudomonadati</taxon>
        <taxon>Pseudomonadota</taxon>
        <taxon>Alphaproteobacteria</taxon>
        <taxon>Hyphomicrobiales</taxon>
        <taxon>Lichenihabitantaceae</taxon>
        <taxon>Lichenifustis</taxon>
    </lineage>
</organism>
<dbReference type="SUPFAM" id="SSF53822">
    <property type="entry name" value="Periplasmic binding protein-like I"/>
    <property type="match status" value="1"/>
</dbReference>
<dbReference type="PANTHER" id="PTHR47628">
    <property type="match status" value="1"/>
</dbReference>
<proteinExistence type="predicted"/>
<evidence type="ECO:0000313" key="1">
    <source>
        <dbReference type="EMBL" id="MCW6511363.1"/>
    </source>
</evidence>
<reference evidence="1" key="1">
    <citation type="submission" date="2022-05" db="EMBL/GenBank/DDBJ databases">
        <authorList>
            <person name="Pankratov T."/>
        </authorList>
    </citation>
    <scope>NUCLEOTIDE SEQUENCE</scope>
    <source>
        <strain evidence="1">BP6-180914</strain>
    </source>
</reference>
<gene>
    <name evidence="1" type="ORF">M8523_25605</name>
</gene>
<dbReference type="InterPro" id="IPR000709">
    <property type="entry name" value="Leu_Ile_Val-bd"/>
</dbReference>
<protein>
    <submittedName>
        <fullName evidence="1">Transporter substrate-binding protein</fullName>
    </submittedName>
</protein>
<dbReference type="Gene3D" id="3.40.50.2300">
    <property type="match status" value="2"/>
</dbReference>
<accession>A0AA41Z6F5</accession>
<sequence>MMDVFRLGVLFSTSGDYAAIGSDCRDGAALAIAELQAEIGRDFAIAPIFGDPAGSGARYIDLARRMVAEDGCRHIIGTVTSQARKDVIPVMEKHDGQLWYVCPYEGFEANGNVIYTGACPNQHLIPLFAHLLPTQGRRVYLAGANYVWGWEMNRLAREIVTEAGGEIVGERCLPIGDTDIGRLVAEVEARRPDFVLSNMLGPSNHAFLRAMRDLGRRDPRFTPERCPVVSCDLTECELPDIGLGVADGQLATAAYFDSLDTPENRALKARVAARFGTERRVSSYFATSYATVRLCVEAAVRCGSDDPAHVRAALTDHTMPSALGPLRIDDATNHTGLPFHLGRIAGDGFEVLRSQPCIAADPYLVARRPLLSSSHALKPQLRIVS</sequence>
<name>A0AA41Z6F5_9HYPH</name>